<dbReference type="InterPro" id="IPR036219">
    <property type="entry name" value="eEF-1beta-like_sf"/>
</dbReference>
<dbReference type="EMBL" id="DTAN01000078">
    <property type="protein sequence ID" value="HGU64971.1"/>
    <property type="molecule type" value="Genomic_DNA"/>
</dbReference>
<evidence type="ECO:0000259" key="7">
    <source>
        <dbReference type="SMART" id="SM00888"/>
    </source>
</evidence>
<keyword evidence="4 6" id="KW-0251">Elongation factor</keyword>
<dbReference type="EMBL" id="DTBJ01000016">
    <property type="protein sequence ID" value="HGM58396.1"/>
    <property type="molecule type" value="Genomic_DNA"/>
</dbReference>
<evidence type="ECO:0000256" key="3">
    <source>
        <dbReference type="ARBA" id="ARBA00017600"/>
    </source>
</evidence>
<organism evidence="8">
    <name type="scientific">Staphylothermus marinus</name>
    <dbReference type="NCBI Taxonomy" id="2280"/>
    <lineage>
        <taxon>Archaea</taxon>
        <taxon>Thermoproteota</taxon>
        <taxon>Thermoprotei</taxon>
        <taxon>Desulfurococcales</taxon>
        <taxon>Desulfurococcaceae</taxon>
        <taxon>Staphylothermus</taxon>
    </lineage>
</organism>
<name>A0A7C4D891_STAMA</name>
<accession>A0A7C4D891</accession>
<proteinExistence type="inferred from homology"/>
<dbReference type="InterPro" id="IPR004542">
    <property type="entry name" value="Transl_elong_EF1B_B_arc"/>
</dbReference>
<feature type="domain" description="Translation elongation factor EF1B beta/delta subunit guanine nucleotide exchange" evidence="7">
    <location>
        <begin position="3"/>
        <end position="89"/>
    </location>
</feature>
<gene>
    <name evidence="6" type="primary">ef1b</name>
    <name evidence="9" type="ORF">ENT92_01980</name>
    <name evidence="8" type="ORF">ENU14_02270</name>
</gene>
<dbReference type="PIRSF" id="PIRSF006521">
    <property type="entry name" value="Transl_elong_EF1B_B_arc"/>
    <property type="match status" value="1"/>
</dbReference>
<sequence>MAKVLVVIKILPTDIDIDLEQLVSKIKSSLPNIYDFKTYEIEPIAFGLKALRLFILMPEDIEGGTESLENIIQSVEGVSQLEVETVHRVPD</sequence>
<dbReference type="SMART" id="SM00888">
    <property type="entry name" value="EF1_GNE"/>
    <property type="match status" value="1"/>
</dbReference>
<dbReference type="InterPro" id="IPR014717">
    <property type="entry name" value="Transl_elong_EF1B/ribsomal_bS6"/>
</dbReference>
<dbReference type="Gene3D" id="3.30.70.60">
    <property type="match status" value="1"/>
</dbReference>
<protein>
    <recommendedName>
        <fullName evidence="3 6">Elongation factor 1-beta</fullName>
        <shortName evidence="6">EF-1-beta</shortName>
    </recommendedName>
    <alternativeName>
        <fullName evidence="6">aEF-1beta</fullName>
    </alternativeName>
</protein>
<dbReference type="PANTHER" id="PTHR39647">
    <property type="entry name" value="ELONGATION FACTOR 1-BETA"/>
    <property type="match status" value="1"/>
</dbReference>
<dbReference type="CDD" id="cd00292">
    <property type="entry name" value="EF1B"/>
    <property type="match status" value="1"/>
</dbReference>
<dbReference type="Pfam" id="PF00736">
    <property type="entry name" value="EF1_GNE"/>
    <property type="match status" value="1"/>
</dbReference>
<comment type="similarity">
    <text evidence="2 6">Belongs to the EF-1-beta/EF-1-delta family.</text>
</comment>
<dbReference type="InterPro" id="IPR014038">
    <property type="entry name" value="EF1B_bsu/dsu_GNE"/>
</dbReference>
<evidence type="ECO:0000256" key="5">
    <source>
        <dbReference type="ARBA" id="ARBA00022917"/>
    </source>
</evidence>
<dbReference type="PANTHER" id="PTHR39647:SF1">
    <property type="entry name" value="ELONGATION FACTOR 1-BETA"/>
    <property type="match status" value="1"/>
</dbReference>
<comment type="caution">
    <text evidence="8">The sequence shown here is derived from an EMBL/GenBank/DDBJ whole genome shotgun (WGS) entry which is preliminary data.</text>
</comment>
<evidence type="ECO:0000256" key="2">
    <source>
        <dbReference type="ARBA" id="ARBA00007411"/>
    </source>
</evidence>
<dbReference type="SUPFAM" id="SSF54984">
    <property type="entry name" value="eEF-1beta-like"/>
    <property type="match status" value="1"/>
</dbReference>
<dbReference type="AlphaFoldDB" id="A0A7C4D891"/>
<evidence type="ECO:0000313" key="9">
    <source>
        <dbReference type="EMBL" id="HGU64971.1"/>
    </source>
</evidence>
<comment type="function">
    <text evidence="1 6">Promotes the exchange of GDP for GTP in EF-1-alpha/GDP, thus allowing the regeneration of EF-1-alpha/GTP that could then be used to form the ternary complex EF-1-alpha/GTP/AAtRNA.</text>
</comment>
<dbReference type="NCBIfam" id="NF001670">
    <property type="entry name" value="PRK00435.1"/>
    <property type="match status" value="1"/>
</dbReference>
<dbReference type="HAMAP" id="MF_00043">
    <property type="entry name" value="EF1_beta"/>
    <property type="match status" value="1"/>
</dbReference>
<evidence type="ECO:0000256" key="4">
    <source>
        <dbReference type="ARBA" id="ARBA00022768"/>
    </source>
</evidence>
<dbReference type="NCBIfam" id="TIGR00489">
    <property type="entry name" value="aEF-1_beta"/>
    <property type="match status" value="1"/>
</dbReference>
<evidence type="ECO:0000313" key="8">
    <source>
        <dbReference type="EMBL" id="HGM58396.1"/>
    </source>
</evidence>
<reference evidence="8" key="1">
    <citation type="journal article" date="2020" name="mSystems">
        <title>Genome- and Community-Level Interaction Insights into Carbon Utilization and Element Cycling Functions of Hydrothermarchaeota in Hydrothermal Sediment.</title>
        <authorList>
            <person name="Zhou Z."/>
            <person name="Liu Y."/>
            <person name="Xu W."/>
            <person name="Pan J."/>
            <person name="Luo Z.H."/>
            <person name="Li M."/>
        </authorList>
    </citation>
    <scope>NUCLEOTIDE SEQUENCE [LARGE SCALE GENOMIC DNA]</scope>
    <source>
        <strain evidence="9">SpSt-622</strain>
        <strain evidence="8">SpSt-642</strain>
    </source>
</reference>
<dbReference type="GO" id="GO:0003746">
    <property type="term" value="F:translation elongation factor activity"/>
    <property type="evidence" value="ECO:0007669"/>
    <property type="project" value="UniProtKB-UniRule"/>
</dbReference>
<evidence type="ECO:0000256" key="1">
    <source>
        <dbReference type="ARBA" id="ARBA00003815"/>
    </source>
</evidence>
<evidence type="ECO:0000256" key="6">
    <source>
        <dbReference type="HAMAP-Rule" id="MF_00043"/>
    </source>
</evidence>
<keyword evidence="5 6" id="KW-0648">Protein biosynthesis</keyword>